<evidence type="ECO:0000313" key="2">
    <source>
        <dbReference type="EMBL" id="EHR49157.1"/>
    </source>
</evidence>
<dbReference type="Proteomes" id="UP000004926">
    <property type="component" value="Chromosome"/>
</dbReference>
<dbReference type="RefSeq" id="WP_009152543.1">
    <property type="nucleotide sequence ID" value="NZ_CM001439.1"/>
</dbReference>
<evidence type="ECO:0000313" key="3">
    <source>
        <dbReference type="Proteomes" id="UP000004926"/>
    </source>
</evidence>
<dbReference type="InterPro" id="IPR007569">
    <property type="entry name" value="DUF559"/>
</dbReference>
<evidence type="ECO:0000259" key="1">
    <source>
        <dbReference type="Pfam" id="PF04480"/>
    </source>
</evidence>
<dbReference type="HOGENOM" id="CLU_052626_5_2_11"/>
<keyword evidence="3" id="KW-1185">Reference proteome</keyword>
<organism evidence="2 3">
    <name type="scientific">Saccharomonospora marina XMU15</name>
    <dbReference type="NCBI Taxonomy" id="882083"/>
    <lineage>
        <taxon>Bacteria</taxon>
        <taxon>Bacillati</taxon>
        <taxon>Actinomycetota</taxon>
        <taxon>Actinomycetes</taxon>
        <taxon>Pseudonocardiales</taxon>
        <taxon>Pseudonocardiaceae</taxon>
        <taxon>Saccharomonospora</taxon>
    </lineage>
</organism>
<sequence length="301" mass="32911">MVTFPPHLDLNGAYLRADLAAALGSAGLRAALRDGRLATFSRTVLVDPRRAADFGTRAAAALLHTGPEAVLSHHSALRVHGFCAADSTPIHVLLPYRCKPRRRAGVLVHHGSVRDEDIHGIAGLRVVDVDLALSEVLCRGSRRDGLACADEALRALPSHHREALRLRVAERIAARPDPRGRRQGRSLLWLATGLAESPAESAMLLTLVDAELPMPQQQIPVTDLEGRVLYRLDFGWSQLRVAVEYDGYEAHEASGQADAARDEDLRRRGWIVLRADSADLRDPSRLVSAVLDAFRRRGLTA</sequence>
<dbReference type="Gene3D" id="3.40.960.10">
    <property type="entry name" value="VSR Endonuclease"/>
    <property type="match status" value="1"/>
</dbReference>
<protein>
    <recommendedName>
        <fullName evidence="1">DUF559 domain-containing protein</fullName>
    </recommendedName>
</protein>
<name>H5X8C5_9PSEU</name>
<feature type="domain" description="DUF559" evidence="1">
    <location>
        <begin position="230"/>
        <end position="291"/>
    </location>
</feature>
<accession>H5X8C5</accession>
<gene>
    <name evidence="2" type="ORF">SacmaDRAFT_0864</name>
</gene>
<dbReference type="STRING" id="882083.SacmaDRAFT_0864"/>
<dbReference type="Pfam" id="PF04480">
    <property type="entry name" value="DUF559"/>
    <property type="match status" value="1"/>
</dbReference>
<dbReference type="EMBL" id="CM001439">
    <property type="protein sequence ID" value="EHR49157.1"/>
    <property type="molecule type" value="Genomic_DNA"/>
</dbReference>
<dbReference type="OrthoDB" id="3173471at2"/>
<dbReference type="eggNOG" id="COG2852">
    <property type="taxonomic scope" value="Bacteria"/>
</dbReference>
<dbReference type="AlphaFoldDB" id="H5X8C5"/>
<proteinExistence type="predicted"/>
<reference evidence="2 3" key="1">
    <citation type="journal article" date="2012" name="Stand. Genomic Sci.">
        <title>Genome sequence of the ocean sediment bacterium Saccharomonospora marina type strain (XMU15(T)).</title>
        <authorList>
            <person name="Klenk H.P."/>
            <person name="Lu M."/>
            <person name="Lucas S."/>
            <person name="Lapidus A."/>
            <person name="Copeland A."/>
            <person name="Pitluck S."/>
            <person name="Goodwin L.A."/>
            <person name="Han C."/>
            <person name="Tapia R."/>
            <person name="Brambilla E.M."/>
            <person name="Potter G."/>
            <person name="Land M."/>
            <person name="Ivanova N."/>
            <person name="Rohde M."/>
            <person name="Goker M."/>
            <person name="Detter J.C."/>
            <person name="Li W.J."/>
            <person name="Kyrpides N.C."/>
            <person name="Woyke T."/>
        </authorList>
    </citation>
    <scope>NUCLEOTIDE SEQUENCE [LARGE SCALE GENOMIC DNA]</scope>
    <source>
        <strain evidence="2 3">XMU15</strain>
    </source>
</reference>